<accession>A0AB34JPL8</accession>
<name>A0AB34JPL8_PRYPA</name>
<dbReference type="AlphaFoldDB" id="A0AB34JPL8"/>
<feature type="chain" id="PRO_5044196792" description="Mitochondrial import inner membrane translocase subunit TIM22" evidence="1">
    <location>
        <begin position="20"/>
        <end position="146"/>
    </location>
</feature>
<keyword evidence="3" id="KW-1185">Reference proteome</keyword>
<gene>
    <name evidence="2" type="ORF">AB1Y20_018840</name>
</gene>
<feature type="signal peptide" evidence="1">
    <location>
        <begin position="1"/>
        <end position="19"/>
    </location>
</feature>
<dbReference type="Proteomes" id="UP001515480">
    <property type="component" value="Unassembled WGS sequence"/>
</dbReference>
<evidence type="ECO:0008006" key="4">
    <source>
        <dbReference type="Google" id="ProtNLM"/>
    </source>
</evidence>
<proteinExistence type="predicted"/>
<dbReference type="EMBL" id="JBGBPQ010000005">
    <property type="protein sequence ID" value="KAL1523923.1"/>
    <property type="molecule type" value="Genomic_DNA"/>
</dbReference>
<sequence length="146" mass="15038">MRCTLLVCALAVAAAAAAGEDELEKKINKFGINTLPKRAAAGGVAGFLGGYLIKQSQDMILNSVLLGSACVAGACYAGWVKPEELVDKAAEVSEATKGYLNMLFGSSEKPSVQLKKSKVMMSNIAKRMPGLVGGAAVGAVLGYRIG</sequence>
<comment type="caution">
    <text evidence="2">The sequence shown here is derived from an EMBL/GenBank/DDBJ whole genome shotgun (WGS) entry which is preliminary data.</text>
</comment>
<organism evidence="2 3">
    <name type="scientific">Prymnesium parvum</name>
    <name type="common">Toxic golden alga</name>
    <dbReference type="NCBI Taxonomy" id="97485"/>
    <lineage>
        <taxon>Eukaryota</taxon>
        <taxon>Haptista</taxon>
        <taxon>Haptophyta</taxon>
        <taxon>Prymnesiophyceae</taxon>
        <taxon>Prymnesiales</taxon>
        <taxon>Prymnesiaceae</taxon>
        <taxon>Prymnesium</taxon>
    </lineage>
</organism>
<evidence type="ECO:0000313" key="3">
    <source>
        <dbReference type="Proteomes" id="UP001515480"/>
    </source>
</evidence>
<evidence type="ECO:0000256" key="1">
    <source>
        <dbReference type="SAM" id="SignalP"/>
    </source>
</evidence>
<keyword evidence="1" id="KW-0732">Signal</keyword>
<protein>
    <recommendedName>
        <fullName evidence="4">Mitochondrial import inner membrane translocase subunit TIM22</fullName>
    </recommendedName>
</protein>
<evidence type="ECO:0000313" key="2">
    <source>
        <dbReference type="EMBL" id="KAL1523923.1"/>
    </source>
</evidence>
<reference evidence="2 3" key="1">
    <citation type="journal article" date="2024" name="Science">
        <title>Giant polyketide synthase enzymes in the biosynthesis of giant marine polyether toxins.</title>
        <authorList>
            <person name="Fallon T.R."/>
            <person name="Shende V.V."/>
            <person name="Wierzbicki I.H."/>
            <person name="Pendleton A.L."/>
            <person name="Watervoot N.F."/>
            <person name="Auber R.P."/>
            <person name="Gonzalez D.J."/>
            <person name="Wisecaver J.H."/>
            <person name="Moore B.S."/>
        </authorList>
    </citation>
    <scope>NUCLEOTIDE SEQUENCE [LARGE SCALE GENOMIC DNA]</scope>
    <source>
        <strain evidence="2 3">12B1</strain>
    </source>
</reference>